<gene>
    <name evidence="2" type="ORF">SAMN05216554_0437</name>
</gene>
<dbReference type="OrthoDB" id="9794725at2"/>
<dbReference type="InterPro" id="IPR036514">
    <property type="entry name" value="SGNH_hydro_sf"/>
</dbReference>
<accession>A0A1H3K6Q8</accession>
<dbReference type="Gene3D" id="3.40.50.1110">
    <property type="entry name" value="SGNH hydrolase"/>
    <property type="match status" value="1"/>
</dbReference>
<protein>
    <submittedName>
        <fullName evidence="2">Lysophospholipase L1</fullName>
    </submittedName>
</protein>
<dbReference type="InterPro" id="IPR013830">
    <property type="entry name" value="SGNH_hydro"/>
</dbReference>
<reference evidence="2 3" key="1">
    <citation type="submission" date="2016-10" db="EMBL/GenBank/DDBJ databases">
        <authorList>
            <person name="de Groot N.N."/>
        </authorList>
    </citation>
    <scope>NUCLEOTIDE SEQUENCE [LARGE SCALE GENOMIC DNA]</scope>
    <source>
        <strain evidence="2 3">CGMCC 4.3491</strain>
    </source>
</reference>
<dbReference type="Proteomes" id="UP000198891">
    <property type="component" value="Unassembled WGS sequence"/>
</dbReference>
<proteinExistence type="predicted"/>
<dbReference type="AlphaFoldDB" id="A0A1H3K6Q8"/>
<dbReference type="InterPro" id="IPR051532">
    <property type="entry name" value="Ester_Hydrolysis_Enzymes"/>
</dbReference>
<dbReference type="Pfam" id="PF13472">
    <property type="entry name" value="Lipase_GDSL_2"/>
    <property type="match status" value="1"/>
</dbReference>
<name>A0A1H3K6Q8_9MICO</name>
<organism evidence="2 3">
    <name type="scientific">Herbiconiux ginsengi</name>
    <dbReference type="NCBI Taxonomy" id="381665"/>
    <lineage>
        <taxon>Bacteria</taxon>
        <taxon>Bacillati</taxon>
        <taxon>Actinomycetota</taxon>
        <taxon>Actinomycetes</taxon>
        <taxon>Micrococcales</taxon>
        <taxon>Microbacteriaceae</taxon>
        <taxon>Herbiconiux</taxon>
    </lineage>
</organism>
<dbReference type="EMBL" id="FNPZ01000001">
    <property type="protein sequence ID" value="SDY47549.1"/>
    <property type="molecule type" value="Genomic_DNA"/>
</dbReference>
<dbReference type="STRING" id="381665.SAMN05216554_0437"/>
<evidence type="ECO:0000313" key="3">
    <source>
        <dbReference type="Proteomes" id="UP000198891"/>
    </source>
</evidence>
<dbReference type="PANTHER" id="PTHR30383:SF5">
    <property type="entry name" value="SGNH HYDROLASE-TYPE ESTERASE DOMAIN-CONTAINING PROTEIN"/>
    <property type="match status" value="1"/>
</dbReference>
<evidence type="ECO:0000313" key="2">
    <source>
        <dbReference type="EMBL" id="SDY47549.1"/>
    </source>
</evidence>
<feature type="domain" description="SGNH hydrolase-type esterase" evidence="1">
    <location>
        <begin position="9"/>
        <end position="190"/>
    </location>
</feature>
<evidence type="ECO:0000259" key="1">
    <source>
        <dbReference type="Pfam" id="PF13472"/>
    </source>
</evidence>
<dbReference type="PANTHER" id="PTHR30383">
    <property type="entry name" value="THIOESTERASE 1/PROTEASE 1/LYSOPHOSPHOLIPASE L1"/>
    <property type="match status" value="1"/>
</dbReference>
<sequence>MRVAQNLVFIGDSITEDGRRIDDPYDLGVGYVARVARRRAEAGFEERVVNTGIGGNRAVDLAARFDRDCLAHDPDVVSIHVGINDTWRRYDGGEATSTEAFEASYRDLATRAADAGARLVLIEPFLLAIRPEQTTWREDLDPKIEVVRTLAREFDAQLVAADVAFTRASYERDAAGLLWDGVHPTDAGRELLARTWFESVTI</sequence>
<dbReference type="SUPFAM" id="SSF52266">
    <property type="entry name" value="SGNH hydrolase"/>
    <property type="match status" value="1"/>
</dbReference>
<keyword evidence="3" id="KW-1185">Reference proteome</keyword>
<dbReference type="GO" id="GO:0004622">
    <property type="term" value="F:phosphatidylcholine lysophospholipase activity"/>
    <property type="evidence" value="ECO:0007669"/>
    <property type="project" value="TreeGrafter"/>
</dbReference>